<dbReference type="Pfam" id="PF05368">
    <property type="entry name" value="NmrA"/>
    <property type="match status" value="1"/>
</dbReference>
<dbReference type="SUPFAM" id="SSF51735">
    <property type="entry name" value="NAD(P)-binding Rossmann-fold domains"/>
    <property type="match status" value="1"/>
</dbReference>
<evidence type="ECO:0000313" key="5">
    <source>
        <dbReference type="Proteomes" id="UP001466893"/>
    </source>
</evidence>
<keyword evidence="5" id="KW-1185">Reference proteome</keyword>
<dbReference type="InterPro" id="IPR036291">
    <property type="entry name" value="NAD(P)-bd_dom_sf"/>
</dbReference>
<evidence type="ECO:0000256" key="1">
    <source>
        <dbReference type="ARBA" id="ARBA00022857"/>
    </source>
</evidence>
<name>A0ABZ3BDG1_9ENTR</name>
<accession>A0ABZ3BDG1</accession>
<reference evidence="4 5" key="1">
    <citation type="submission" date="2024-04" db="EMBL/GenBank/DDBJ databases">
        <title>Kosakonia calanthae sp. nov., a halophilic bacterium isolated from leaves of Calanthe tiplacata.</title>
        <authorList>
            <person name="Wu P."/>
        </authorList>
    </citation>
    <scope>NUCLEOTIDE SEQUENCE [LARGE SCALE GENOMIC DNA]</scope>
    <source>
        <strain evidence="4 5">BYX6</strain>
    </source>
</reference>
<evidence type="ECO:0000259" key="3">
    <source>
        <dbReference type="Pfam" id="PF05368"/>
    </source>
</evidence>
<protein>
    <submittedName>
        <fullName evidence="4">Aromatic alcohol reductase</fullName>
    </submittedName>
</protein>
<dbReference type="InterPro" id="IPR008030">
    <property type="entry name" value="NmrA-like"/>
</dbReference>
<dbReference type="Gene3D" id="3.40.50.720">
    <property type="entry name" value="NAD(P)-binding Rossmann-like Domain"/>
    <property type="match status" value="1"/>
</dbReference>
<dbReference type="CDD" id="cd05259">
    <property type="entry name" value="PCBER_SDR_a"/>
    <property type="match status" value="1"/>
</dbReference>
<dbReference type="InterPro" id="IPR045312">
    <property type="entry name" value="PCBER-like"/>
</dbReference>
<evidence type="ECO:0000313" key="4">
    <source>
        <dbReference type="EMBL" id="WZW00484.1"/>
    </source>
</evidence>
<dbReference type="PANTHER" id="PTHR47706:SF6">
    <property type="entry name" value="NMRA-LIKE FAMILY PROTEIN (AFU_ORTHOLOGUE AFUA_6G00280)"/>
    <property type="match status" value="1"/>
</dbReference>
<keyword evidence="1" id="KW-0521">NADP</keyword>
<dbReference type="EMBL" id="CP151800">
    <property type="protein sequence ID" value="WZW00484.1"/>
    <property type="molecule type" value="Genomic_DNA"/>
</dbReference>
<feature type="domain" description="NmrA-like" evidence="3">
    <location>
        <begin position="8"/>
        <end position="264"/>
    </location>
</feature>
<evidence type="ECO:0000256" key="2">
    <source>
        <dbReference type="ARBA" id="ARBA00023002"/>
    </source>
</evidence>
<proteinExistence type="predicted"/>
<gene>
    <name evidence="4" type="ORF">AAEY27_11695</name>
</gene>
<dbReference type="Proteomes" id="UP001466893">
    <property type="component" value="Chromosome"/>
</dbReference>
<keyword evidence="2" id="KW-0560">Oxidoreductase</keyword>
<sequence length="314" mass="34893">MSMTNSHEKSVLVLGAGELGLPVLRAMSQKAQQNTQTKISVLLRSEAAYADSGARKTRLDALEKWGIGVVVGDLQAQSIDELSECFRPFDAVINCSGFVGGPGTQRKITQAVLNAGVARYFPWQFGVDYDVVGKGSGQQVWDEQLEVRALLRAQTATEWVIVSTGMFTSYLFEPSFGVVDEARRTVYGLGSWDYALTLTTPDDIGTLTAEIFFHQPLLRNEIVYIAGDTLTWRALADLMQKRWGGEMTRQLLDNEKLREDVRNNPDDVAAKYRLAFARPDGVAWNKADTFNAQQGIETTTAAQWLTDNYARSEY</sequence>
<dbReference type="InterPro" id="IPR051609">
    <property type="entry name" value="NmrA/Isoflavone_reductase-like"/>
</dbReference>
<organism evidence="4 5">
    <name type="scientific">Kosakonia calanthes</name>
    <dbReference type="NCBI Taxonomy" id="3139408"/>
    <lineage>
        <taxon>Bacteria</taxon>
        <taxon>Pseudomonadati</taxon>
        <taxon>Pseudomonadota</taxon>
        <taxon>Gammaproteobacteria</taxon>
        <taxon>Enterobacterales</taxon>
        <taxon>Enterobacteriaceae</taxon>
        <taxon>Kosakonia</taxon>
    </lineage>
</organism>
<dbReference type="Gene3D" id="3.90.25.10">
    <property type="entry name" value="UDP-galactose 4-epimerase, domain 1"/>
    <property type="match status" value="1"/>
</dbReference>
<dbReference type="PANTHER" id="PTHR47706">
    <property type="entry name" value="NMRA-LIKE FAMILY PROTEIN"/>
    <property type="match status" value="1"/>
</dbReference>